<feature type="domain" description="HTH tetR-type" evidence="6">
    <location>
        <begin position="23"/>
        <end position="82"/>
    </location>
</feature>
<dbReference type="InterPro" id="IPR009057">
    <property type="entry name" value="Homeodomain-like_sf"/>
</dbReference>
<proteinExistence type="predicted"/>
<comment type="caution">
    <text evidence="7">The sequence shown here is derived from an EMBL/GenBank/DDBJ whole genome shotgun (WGS) entry which is preliminary data.</text>
</comment>
<sequence>MAEAVETAGVPVRRRRAPGMSADERRSMIVKAALPLVAEYGAGVTTAKVARAAGIGEATIFRVFEDKEALLAACVAEALRPDALLASLAAVPLHRPLAERLVEALDAMREHLSRIGAVIGALHATGRLRGREAPKSGGTGSEPEPAPEPEPASGSAPTMPGSREEALAAPLAAVAALFEPERDRLRVAPEALARVFLTLSRASAAEAGDDGRMPGALSPRELVDLFLHGALGDER</sequence>
<keyword evidence="8" id="KW-1185">Reference proteome</keyword>
<dbReference type="RefSeq" id="WP_331786862.1">
    <property type="nucleotide sequence ID" value="NZ_JAVFKM010000006.1"/>
</dbReference>
<dbReference type="PROSITE" id="PS50977">
    <property type="entry name" value="HTH_TETR_2"/>
    <property type="match status" value="1"/>
</dbReference>
<gene>
    <name evidence="7" type="ORF">RB636_14650</name>
</gene>
<dbReference type="PRINTS" id="PR00455">
    <property type="entry name" value="HTHTETR"/>
</dbReference>
<reference evidence="7 8" key="1">
    <citation type="submission" date="2023-08" db="EMBL/GenBank/DDBJ databases">
        <authorList>
            <person name="Sharma P."/>
            <person name="Verma V."/>
            <person name="Mohan M.K."/>
            <person name="Dubey A.K."/>
        </authorList>
    </citation>
    <scope>NUCLEOTIDE SEQUENCE [LARGE SCALE GENOMIC DNA]</scope>
    <source>
        <strain evidence="7 8">ADP4</strain>
    </source>
</reference>
<organism evidence="7 8">
    <name type="scientific">Streptomyces chrestomyceticus</name>
    <dbReference type="NCBI Taxonomy" id="68185"/>
    <lineage>
        <taxon>Bacteria</taxon>
        <taxon>Bacillati</taxon>
        <taxon>Actinomycetota</taxon>
        <taxon>Actinomycetes</taxon>
        <taxon>Kitasatosporales</taxon>
        <taxon>Streptomycetaceae</taxon>
        <taxon>Streptomyces</taxon>
    </lineage>
</organism>
<keyword evidence="2 4" id="KW-0238">DNA-binding</keyword>
<evidence type="ECO:0000256" key="4">
    <source>
        <dbReference type="PROSITE-ProRule" id="PRU00335"/>
    </source>
</evidence>
<evidence type="ECO:0000256" key="3">
    <source>
        <dbReference type="ARBA" id="ARBA00023163"/>
    </source>
</evidence>
<feature type="DNA-binding region" description="H-T-H motif" evidence="4">
    <location>
        <begin position="45"/>
        <end position="64"/>
    </location>
</feature>
<name>A0ABU7WTL7_9ACTN</name>
<protein>
    <submittedName>
        <fullName evidence="7">Helix-turn-helix domain-containing protein</fullName>
    </submittedName>
</protein>
<dbReference type="Pfam" id="PF00440">
    <property type="entry name" value="TetR_N"/>
    <property type="match status" value="1"/>
</dbReference>
<dbReference type="Proteomes" id="UP001348265">
    <property type="component" value="Unassembled WGS sequence"/>
</dbReference>
<evidence type="ECO:0000256" key="2">
    <source>
        <dbReference type="ARBA" id="ARBA00023125"/>
    </source>
</evidence>
<keyword evidence="1" id="KW-0805">Transcription regulation</keyword>
<dbReference type="InterPro" id="IPR050109">
    <property type="entry name" value="HTH-type_TetR-like_transc_reg"/>
</dbReference>
<evidence type="ECO:0000313" key="8">
    <source>
        <dbReference type="Proteomes" id="UP001348265"/>
    </source>
</evidence>
<dbReference type="EMBL" id="JAVFKM010000006">
    <property type="protein sequence ID" value="MEF3114414.1"/>
    <property type="molecule type" value="Genomic_DNA"/>
</dbReference>
<dbReference type="Gene3D" id="1.10.357.10">
    <property type="entry name" value="Tetracycline Repressor, domain 2"/>
    <property type="match status" value="1"/>
</dbReference>
<evidence type="ECO:0000256" key="5">
    <source>
        <dbReference type="SAM" id="MobiDB-lite"/>
    </source>
</evidence>
<accession>A0ABU7WTL7</accession>
<dbReference type="PANTHER" id="PTHR30055">
    <property type="entry name" value="HTH-TYPE TRANSCRIPTIONAL REGULATOR RUTR"/>
    <property type="match status" value="1"/>
</dbReference>
<evidence type="ECO:0000256" key="1">
    <source>
        <dbReference type="ARBA" id="ARBA00023015"/>
    </source>
</evidence>
<evidence type="ECO:0000313" key="7">
    <source>
        <dbReference type="EMBL" id="MEF3114414.1"/>
    </source>
</evidence>
<evidence type="ECO:0000259" key="6">
    <source>
        <dbReference type="PROSITE" id="PS50977"/>
    </source>
</evidence>
<keyword evidence="3" id="KW-0804">Transcription</keyword>
<dbReference type="InterPro" id="IPR001647">
    <property type="entry name" value="HTH_TetR"/>
</dbReference>
<dbReference type="SUPFAM" id="SSF46689">
    <property type="entry name" value="Homeodomain-like"/>
    <property type="match status" value="1"/>
</dbReference>
<feature type="region of interest" description="Disordered" evidence="5">
    <location>
        <begin position="128"/>
        <end position="164"/>
    </location>
</feature>
<dbReference type="PANTHER" id="PTHR30055:SF234">
    <property type="entry name" value="HTH-TYPE TRANSCRIPTIONAL REGULATOR BETI"/>
    <property type="match status" value="1"/>
</dbReference>